<evidence type="ECO:0000313" key="7">
    <source>
        <dbReference type="Proteomes" id="UP000318055"/>
    </source>
</evidence>
<dbReference type="GO" id="GO:0003677">
    <property type="term" value="F:DNA binding"/>
    <property type="evidence" value="ECO:0007669"/>
    <property type="project" value="UniProtKB-KW"/>
</dbReference>
<evidence type="ECO:0000259" key="5">
    <source>
        <dbReference type="PROSITE" id="PS50931"/>
    </source>
</evidence>
<proteinExistence type="inferred from homology"/>
<dbReference type="PANTHER" id="PTHR30118:SF6">
    <property type="entry name" value="HTH-TYPE TRANSCRIPTIONAL REGULATOR LEUO"/>
    <property type="match status" value="1"/>
</dbReference>
<evidence type="ECO:0000256" key="3">
    <source>
        <dbReference type="ARBA" id="ARBA00023125"/>
    </source>
</evidence>
<dbReference type="SUPFAM" id="SSF53850">
    <property type="entry name" value="Periplasmic binding protein-like II"/>
    <property type="match status" value="1"/>
</dbReference>
<dbReference type="InterPro" id="IPR036388">
    <property type="entry name" value="WH-like_DNA-bd_sf"/>
</dbReference>
<organism evidence="6 7">
    <name type="scientific">Sphingomonas suaedae</name>
    <dbReference type="NCBI Taxonomy" id="2599297"/>
    <lineage>
        <taxon>Bacteria</taxon>
        <taxon>Pseudomonadati</taxon>
        <taxon>Pseudomonadota</taxon>
        <taxon>Alphaproteobacteria</taxon>
        <taxon>Sphingomonadales</taxon>
        <taxon>Sphingomonadaceae</taxon>
        <taxon>Sphingomonas</taxon>
    </lineage>
</organism>
<evidence type="ECO:0000256" key="1">
    <source>
        <dbReference type="ARBA" id="ARBA00009437"/>
    </source>
</evidence>
<dbReference type="InterPro" id="IPR005119">
    <property type="entry name" value="LysR_subst-bd"/>
</dbReference>
<dbReference type="RefSeq" id="WP_145849141.1">
    <property type="nucleotide sequence ID" value="NZ_CP042239.1"/>
</dbReference>
<dbReference type="GO" id="GO:0003700">
    <property type="term" value="F:DNA-binding transcription factor activity"/>
    <property type="evidence" value="ECO:0007669"/>
    <property type="project" value="InterPro"/>
</dbReference>
<dbReference type="Proteomes" id="UP000318055">
    <property type="component" value="Chromosome"/>
</dbReference>
<evidence type="ECO:0000256" key="4">
    <source>
        <dbReference type="ARBA" id="ARBA00023163"/>
    </source>
</evidence>
<dbReference type="SUPFAM" id="SSF46785">
    <property type="entry name" value="Winged helix' DNA-binding domain"/>
    <property type="match status" value="1"/>
</dbReference>
<dbReference type="PRINTS" id="PR00039">
    <property type="entry name" value="HTHLYSR"/>
</dbReference>
<dbReference type="KEGG" id="ssua:FPZ54_17745"/>
<sequence length="299" mass="33316">MRFKGLDLNLIVAFEALMSDRSVSRAAERLNLSQPAMSNALARLRSYFGDELLIARNKRMYPTPFAETLLPQVRQALETMEGVIATSRHFDPATTNRTFRIMTSDYIATSILFPIITRLATTAPGVRIELLLPSPRRIELLESGGIDLLITLQEYVTPELPSERLFEDAYALVGRAGHPALNGAPTLAAMLDYDHVHVAIGDERLPSFGDAYLDRMGIQRRIAMIAPNFGMLPWLLQDTDWLALIQGRLAAQMARNFPLVAVAPPLPIPPLVEMAQYHVTRSNDPGLRWLIDLIRSSAS</sequence>
<dbReference type="PANTHER" id="PTHR30118">
    <property type="entry name" value="HTH-TYPE TRANSCRIPTIONAL REGULATOR LEUO-RELATED"/>
    <property type="match status" value="1"/>
</dbReference>
<keyword evidence="2" id="KW-0805">Transcription regulation</keyword>
<gene>
    <name evidence="6" type="ORF">FPZ54_17745</name>
</gene>
<feature type="domain" description="HTH lysR-type" evidence="5">
    <location>
        <begin position="6"/>
        <end position="63"/>
    </location>
</feature>
<dbReference type="EMBL" id="CP042239">
    <property type="protein sequence ID" value="QDX27666.1"/>
    <property type="molecule type" value="Genomic_DNA"/>
</dbReference>
<dbReference type="PROSITE" id="PS50931">
    <property type="entry name" value="HTH_LYSR"/>
    <property type="match status" value="1"/>
</dbReference>
<reference evidence="6 7" key="1">
    <citation type="submission" date="2019-07" db="EMBL/GenBank/DDBJ databases">
        <title>Sphingomonas alkalisoli sp. nov., isolated from rhizosphere soil of Suaedae salsa.</title>
        <authorList>
            <person name="Zhang H."/>
            <person name="Xu L."/>
            <person name="Zhang J.-X."/>
            <person name="Sun J.-Q."/>
        </authorList>
    </citation>
    <scope>NUCLEOTIDE SEQUENCE [LARGE SCALE GENOMIC DNA]</scope>
    <source>
        <strain evidence="6 7">XS-10</strain>
    </source>
</reference>
<protein>
    <submittedName>
        <fullName evidence="6">LysR family transcriptional regulator</fullName>
    </submittedName>
</protein>
<dbReference type="Gene3D" id="1.10.10.10">
    <property type="entry name" value="Winged helix-like DNA-binding domain superfamily/Winged helix DNA-binding domain"/>
    <property type="match status" value="1"/>
</dbReference>
<accession>A0A518RJN9</accession>
<comment type="similarity">
    <text evidence="1">Belongs to the LysR transcriptional regulatory family.</text>
</comment>
<name>A0A518RJN9_9SPHN</name>
<dbReference type="InterPro" id="IPR050389">
    <property type="entry name" value="LysR-type_TF"/>
</dbReference>
<evidence type="ECO:0000313" key="6">
    <source>
        <dbReference type="EMBL" id="QDX27666.1"/>
    </source>
</evidence>
<dbReference type="Pfam" id="PF03466">
    <property type="entry name" value="LysR_substrate"/>
    <property type="match status" value="1"/>
</dbReference>
<dbReference type="AlphaFoldDB" id="A0A518RJN9"/>
<keyword evidence="4" id="KW-0804">Transcription</keyword>
<evidence type="ECO:0000256" key="2">
    <source>
        <dbReference type="ARBA" id="ARBA00023015"/>
    </source>
</evidence>
<dbReference type="Pfam" id="PF00126">
    <property type="entry name" value="HTH_1"/>
    <property type="match status" value="1"/>
</dbReference>
<dbReference type="InterPro" id="IPR000847">
    <property type="entry name" value="LysR_HTH_N"/>
</dbReference>
<dbReference type="InterPro" id="IPR036390">
    <property type="entry name" value="WH_DNA-bd_sf"/>
</dbReference>
<keyword evidence="7" id="KW-1185">Reference proteome</keyword>
<keyword evidence="3" id="KW-0238">DNA-binding</keyword>
<dbReference type="Gene3D" id="3.40.190.10">
    <property type="entry name" value="Periplasmic binding protein-like II"/>
    <property type="match status" value="2"/>
</dbReference>
<dbReference type="OrthoDB" id="8339333at2"/>